<keyword evidence="1" id="KW-1133">Transmembrane helix</keyword>
<dbReference type="EMBL" id="CAJB01000383">
    <property type="protein sequence ID" value="CCH79654.1"/>
    <property type="molecule type" value="Genomic_DNA"/>
</dbReference>
<keyword evidence="1" id="KW-0472">Membrane</keyword>
<sequence length="231" mass="24044">MSTFTAPMTSTVQAVDGDRATRISAGFGLAYALCQLIVMIGFSVLVLPKGGSIGEDPLHWGNDVLGAGAWYRVGNYLLILSGMLLLGFLGAVHARLRQTDPSGVLATIAVGAGILLSLLWPLAAVLHDVALDIADTGADVRMLAGWDSVAPYSLALSALPRLFFVAAIVAGLRRAGEAPWARRIGIVVLPVSALGSATLLTGAAFPVLALSTLATELWIGAVAVRWMRSAR</sequence>
<dbReference type="Proteomes" id="UP000035721">
    <property type="component" value="Unassembled WGS sequence"/>
</dbReference>
<organism evidence="2 3">
    <name type="scientific">Nostocoides japonicum T1-X7</name>
    <dbReference type="NCBI Taxonomy" id="1194083"/>
    <lineage>
        <taxon>Bacteria</taxon>
        <taxon>Bacillati</taxon>
        <taxon>Actinomycetota</taxon>
        <taxon>Actinomycetes</taxon>
        <taxon>Micrococcales</taxon>
        <taxon>Intrasporangiaceae</taxon>
        <taxon>Nostocoides</taxon>
    </lineage>
</organism>
<gene>
    <name evidence="2" type="ORF">BN12_510014</name>
</gene>
<keyword evidence="1" id="KW-0812">Transmembrane</keyword>
<feature type="transmembrane region" description="Helical" evidence="1">
    <location>
        <begin position="29"/>
        <end position="49"/>
    </location>
</feature>
<feature type="transmembrane region" description="Helical" evidence="1">
    <location>
        <begin position="184"/>
        <end position="201"/>
    </location>
</feature>
<feature type="transmembrane region" description="Helical" evidence="1">
    <location>
        <begin position="69"/>
        <end position="92"/>
    </location>
</feature>
<dbReference type="AlphaFoldDB" id="A0A077M668"/>
<keyword evidence="3" id="KW-1185">Reference proteome</keyword>
<evidence type="ECO:0000313" key="3">
    <source>
        <dbReference type="Proteomes" id="UP000035721"/>
    </source>
</evidence>
<comment type="caution">
    <text evidence="2">The sequence shown here is derived from an EMBL/GenBank/DDBJ whole genome shotgun (WGS) entry which is preliminary data.</text>
</comment>
<proteinExistence type="predicted"/>
<evidence type="ECO:0000313" key="2">
    <source>
        <dbReference type="EMBL" id="CCH79654.1"/>
    </source>
</evidence>
<dbReference type="RefSeq" id="WP_048551565.1">
    <property type="nucleotide sequence ID" value="NZ_HF570958.1"/>
</dbReference>
<accession>A0A077M668</accession>
<feature type="transmembrane region" description="Helical" evidence="1">
    <location>
        <begin position="104"/>
        <end position="123"/>
    </location>
</feature>
<protein>
    <recommendedName>
        <fullName evidence="4">DUF4386 family protein</fullName>
    </recommendedName>
</protein>
<evidence type="ECO:0008006" key="4">
    <source>
        <dbReference type="Google" id="ProtNLM"/>
    </source>
</evidence>
<evidence type="ECO:0000256" key="1">
    <source>
        <dbReference type="SAM" id="Phobius"/>
    </source>
</evidence>
<dbReference type="OrthoDB" id="5145659at2"/>
<reference evidence="2 3" key="1">
    <citation type="journal article" date="2013" name="ISME J.">
        <title>A metabolic model for members of the genus Tetrasphaera involved in enhanced biological phosphorus removal.</title>
        <authorList>
            <person name="Kristiansen R."/>
            <person name="Nguyen H.T.T."/>
            <person name="Saunders A.M."/>
            <person name="Nielsen J.L."/>
            <person name="Wimmer R."/>
            <person name="Le V.Q."/>
            <person name="McIlroy S.J."/>
            <person name="Petrovski S."/>
            <person name="Seviour R.J."/>
            <person name="Calteau A."/>
            <person name="Nielsen K.L."/>
            <person name="Nielsen P.H."/>
        </authorList>
    </citation>
    <scope>NUCLEOTIDE SEQUENCE [LARGE SCALE GENOMIC DNA]</scope>
    <source>
        <strain evidence="2 3">T1-X7</strain>
    </source>
</reference>
<dbReference type="STRING" id="1194083.BN12_510014"/>
<name>A0A077M668_9MICO</name>
<feature type="transmembrane region" description="Helical" evidence="1">
    <location>
        <begin position="149"/>
        <end position="172"/>
    </location>
</feature>